<dbReference type="STRING" id="504832.OCA5_c10560"/>
<keyword evidence="1" id="KW-1133">Transmembrane helix</keyword>
<dbReference type="PATRIC" id="fig|504832.7.peg.1122"/>
<gene>
    <name evidence="2" type="ordered locus">OCA5_c10560</name>
</gene>
<evidence type="ECO:0000256" key="1">
    <source>
        <dbReference type="SAM" id="Phobius"/>
    </source>
</evidence>
<proteinExistence type="predicted"/>
<dbReference type="EMBL" id="CP002826">
    <property type="protein sequence ID" value="AEI05775.1"/>
    <property type="molecule type" value="Genomic_DNA"/>
</dbReference>
<accession>B6JI92</accession>
<organism evidence="2 3">
    <name type="scientific">Afipia carboxidovorans (strain ATCC 49405 / DSM 1227 / KCTC 32145 / OM5)</name>
    <name type="common">Oligotropha carboxidovorans</name>
    <dbReference type="NCBI Taxonomy" id="504832"/>
    <lineage>
        <taxon>Bacteria</taxon>
        <taxon>Pseudomonadati</taxon>
        <taxon>Pseudomonadota</taxon>
        <taxon>Alphaproteobacteria</taxon>
        <taxon>Hyphomicrobiales</taxon>
        <taxon>Nitrobacteraceae</taxon>
        <taxon>Afipia</taxon>
    </lineage>
</organism>
<dbReference type="KEGG" id="oca:OCAR_7039"/>
<evidence type="ECO:0000313" key="2">
    <source>
        <dbReference type="EMBL" id="AEI05775.1"/>
    </source>
</evidence>
<protein>
    <submittedName>
        <fullName evidence="2">Putative transmembrane protein</fullName>
    </submittedName>
</protein>
<dbReference type="KEGG" id="ocg:OCA5_c10560"/>
<dbReference type="InterPro" id="IPR010699">
    <property type="entry name" value="DUF1275"/>
</dbReference>
<feature type="transmembrane region" description="Helical" evidence="1">
    <location>
        <begin position="56"/>
        <end position="77"/>
    </location>
</feature>
<dbReference type="Pfam" id="PF06912">
    <property type="entry name" value="DUF1275"/>
    <property type="match status" value="1"/>
</dbReference>
<feature type="transmembrane region" description="Helical" evidence="1">
    <location>
        <begin position="188"/>
        <end position="218"/>
    </location>
</feature>
<keyword evidence="1 2" id="KW-0812">Transmembrane</keyword>
<sequence length="233" mass="24472">MIKYLTHPLTIAILLAFNGGVVDTAGFLGLHGLFVAHVTGNFVTMGAAIIGGGQGFIGKLAALPEFVLVVALARLAGTGMRRLDWPAMRILFVTNILLLILFTGLAIWYGPFADGDTPIALLTSAAGVAAMAMQTAVQRVHLADMPPSTMMTGSTVQATLDAVDLLTRAHPEQQAATSARLRRLSSTIAAFACGCAISAVLFSYVGFWCLLLSVVVAICATDLQSSRHLEASR</sequence>
<dbReference type="RefSeq" id="WP_012564173.1">
    <property type="nucleotide sequence ID" value="NC_011386.1"/>
</dbReference>
<feature type="transmembrane region" description="Helical" evidence="1">
    <location>
        <begin position="89"/>
        <end position="111"/>
    </location>
</feature>
<keyword evidence="1" id="KW-0472">Membrane</keyword>
<keyword evidence="3" id="KW-1185">Reference proteome</keyword>
<feature type="transmembrane region" description="Helical" evidence="1">
    <location>
        <begin position="12"/>
        <end position="36"/>
    </location>
</feature>
<dbReference type="PANTHER" id="PTHR37314">
    <property type="entry name" value="SLR0142 PROTEIN"/>
    <property type="match status" value="1"/>
</dbReference>
<dbReference type="HOGENOM" id="CLU_090580_0_0_5"/>
<dbReference type="AlphaFoldDB" id="B6JI92"/>
<dbReference type="PANTHER" id="PTHR37314:SF5">
    <property type="entry name" value="SLR0142 PROTEIN"/>
    <property type="match status" value="1"/>
</dbReference>
<dbReference type="Proteomes" id="UP000007730">
    <property type="component" value="Chromosome"/>
</dbReference>
<evidence type="ECO:0000313" key="3">
    <source>
        <dbReference type="Proteomes" id="UP000007730"/>
    </source>
</evidence>
<name>B6JI92_AFIC5</name>
<dbReference type="eggNOG" id="COG3619">
    <property type="taxonomic scope" value="Bacteria"/>
</dbReference>
<reference evidence="2 3" key="1">
    <citation type="journal article" date="2011" name="J. Bacteriol.">
        <title>Complete genome sequences of the chemolithoautotrophic Oligotropha carboxidovorans strains OM4 and OM5.</title>
        <authorList>
            <person name="Volland S."/>
            <person name="Rachinger M."/>
            <person name="Strittmatter A."/>
            <person name="Daniel R."/>
            <person name="Gottschalk G."/>
            <person name="Meyer O."/>
        </authorList>
    </citation>
    <scope>NUCLEOTIDE SEQUENCE [LARGE SCALE GENOMIC DNA]</scope>
    <source>
        <strain evidence="3">ATCC 49405 / DSM 1227 / KCTC 32145 / OM5</strain>
    </source>
</reference>